<proteinExistence type="predicted"/>
<accession>A0AAD1TPD0</accession>
<evidence type="ECO:0000313" key="2">
    <source>
        <dbReference type="EMBL" id="CAH2328360.1"/>
    </source>
</evidence>
<keyword evidence="3" id="KW-1185">Reference proteome</keyword>
<evidence type="ECO:0000313" key="3">
    <source>
        <dbReference type="Proteomes" id="UP001295444"/>
    </source>
</evidence>
<sequence length="279" mass="31084">MGRKTRQKTGAYTTYQATRLAQGLTALRAQQDAYLQTGSAPPDDYSMSRKSQRPAQNTGRTTQDIGDLLQRPMAPKMAASDRTTAFQEEGEQSGAEQEQSVAHPTREPQPNRNNLTPAIKQDIADLLNKMRQMYAAEMDMLRTEMQAVTARTQATEEDVLDLKQEDLAEDRNRRTNLKLRGIADSVDSTELPHYLRRLTATFLPHAQVKKFTLDCFFRIRKARQAPATAPKDVIIQCHSVADKISLLTAVRGKDTACIRVVTELGKGVRSSCSSATEQS</sequence>
<name>A0AAD1TPD0_PELCU</name>
<gene>
    <name evidence="2" type="ORF">PECUL_23A015794</name>
</gene>
<dbReference type="Proteomes" id="UP001295444">
    <property type="component" value="Chromosome 13"/>
</dbReference>
<feature type="compositionally biased region" description="Polar residues" evidence="1">
    <location>
        <begin position="53"/>
        <end position="64"/>
    </location>
</feature>
<organism evidence="2 3">
    <name type="scientific">Pelobates cultripes</name>
    <name type="common">Western spadefoot toad</name>
    <dbReference type="NCBI Taxonomy" id="61616"/>
    <lineage>
        <taxon>Eukaryota</taxon>
        <taxon>Metazoa</taxon>
        <taxon>Chordata</taxon>
        <taxon>Craniata</taxon>
        <taxon>Vertebrata</taxon>
        <taxon>Euteleostomi</taxon>
        <taxon>Amphibia</taxon>
        <taxon>Batrachia</taxon>
        <taxon>Anura</taxon>
        <taxon>Pelobatoidea</taxon>
        <taxon>Pelobatidae</taxon>
        <taxon>Pelobates</taxon>
    </lineage>
</organism>
<feature type="region of interest" description="Disordered" evidence="1">
    <location>
        <begin position="32"/>
        <end position="117"/>
    </location>
</feature>
<dbReference type="AlphaFoldDB" id="A0AAD1TPD0"/>
<dbReference type="EMBL" id="OW240924">
    <property type="protein sequence ID" value="CAH2328360.1"/>
    <property type="molecule type" value="Genomic_DNA"/>
</dbReference>
<dbReference type="Gene3D" id="3.30.70.1820">
    <property type="entry name" value="L1 transposable element, RRM domain"/>
    <property type="match status" value="1"/>
</dbReference>
<reference evidence="2" key="1">
    <citation type="submission" date="2022-03" db="EMBL/GenBank/DDBJ databases">
        <authorList>
            <person name="Alioto T."/>
            <person name="Alioto T."/>
            <person name="Gomez Garrido J."/>
        </authorList>
    </citation>
    <scope>NUCLEOTIDE SEQUENCE</scope>
</reference>
<protein>
    <submittedName>
        <fullName evidence="2">Uncharacterized protein</fullName>
    </submittedName>
</protein>
<evidence type="ECO:0000256" key="1">
    <source>
        <dbReference type="SAM" id="MobiDB-lite"/>
    </source>
</evidence>